<dbReference type="InterPro" id="IPR029058">
    <property type="entry name" value="AB_hydrolase_fold"/>
</dbReference>
<gene>
    <name evidence="2" type="ORF">JOF54_001135</name>
</gene>
<evidence type="ECO:0000313" key="3">
    <source>
        <dbReference type="Proteomes" id="UP000758168"/>
    </source>
</evidence>
<organism evidence="2 3">
    <name type="scientific">Microlunatus capsulatus</name>
    <dbReference type="NCBI Taxonomy" id="99117"/>
    <lineage>
        <taxon>Bacteria</taxon>
        <taxon>Bacillati</taxon>
        <taxon>Actinomycetota</taxon>
        <taxon>Actinomycetes</taxon>
        <taxon>Propionibacteriales</taxon>
        <taxon>Propionibacteriaceae</taxon>
        <taxon>Microlunatus</taxon>
    </lineage>
</organism>
<keyword evidence="3" id="KW-1185">Reference proteome</keyword>
<proteinExistence type="predicted"/>
<sequence>MSDVDGVRRLAGLDVRVRVQGSGPPVLLLGGCGVPAELWAPVVERLPGATVVRLERAGGGGTRWPGRLPDLAGEVAVLAALLAELDGPAVVAAHSMAGPHAEALTRLHPDLVARLVLVDSSVARDRPRPHPAAVGAGWLALARLARRLLRLAPARRLAAEVGWLGSARQTRVRAAAVRDAVRRAWSDPEAVAAVVAEQSVEADQLAALDAVRARAPWPGTPAVVLTAAGDGGAGWVADQRRLAGLLSASVVVVEDARHLMMLDCPDVLTAAVGREPWRDERP</sequence>
<name>A0ABS4Z591_9ACTN</name>
<dbReference type="Gene3D" id="3.40.50.1820">
    <property type="entry name" value="alpha/beta hydrolase"/>
    <property type="match status" value="1"/>
</dbReference>
<dbReference type="RefSeq" id="WP_210053781.1">
    <property type="nucleotide sequence ID" value="NZ_JAGIOB010000001.1"/>
</dbReference>
<dbReference type="Pfam" id="PF00561">
    <property type="entry name" value="Abhydrolase_1"/>
    <property type="match status" value="1"/>
</dbReference>
<dbReference type="EMBL" id="JAGIOB010000001">
    <property type="protein sequence ID" value="MBP2416213.1"/>
    <property type="molecule type" value="Genomic_DNA"/>
</dbReference>
<evidence type="ECO:0000313" key="2">
    <source>
        <dbReference type="EMBL" id="MBP2416213.1"/>
    </source>
</evidence>
<comment type="caution">
    <text evidence="2">The sequence shown here is derived from an EMBL/GenBank/DDBJ whole genome shotgun (WGS) entry which is preliminary data.</text>
</comment>
<dbReference type="InterPro" id="IPR000073">
    <property type="entry name" value="AB_hydrolase_1"/>
</dbReference>
<dbReference type="Proteomes" id="UP000758168">
    <property type="component" value="Unassembled WGS sequence"/>
</dbReference>
<feature type="domain" description="AB hydrolase-1" evidence="1">
    <location>
        <begin position="24"/>
        <end position="263"/>
    </location>
</feature>
<reference evidence="2 3" key="1">
    <citation type="submission" date="2021-03" db="EMBL/GenBank/DDBJ databases">
        <title>Sequencing the genomes of 1000 actinobacteria strains.</title>
        <authorList>
            <person name="Klenk H.-P."/>
        </authorList>
    </citation>
    <scope>NUCLEOTIDE SEQUENCE [LARGE SCALE GENOMIC DNA]</scope>
    <source>
        <strain evidence="2 3">DSM 12936</strain>
    </source>
</reference>
<accession>A0ABS4Z591</accession>
<protein>
    <submittedName>
        <fullName evidence="2">Pimeloyl-ACP methyl ester carboxylesterase</fullName>
    </submittedName>
</protein>
<dbReference type="SUPFAM" id="SSF53474">
    <property type="entry name" value="alpha/beta-Hydrolases"/>
    <property type="match status" value="1"/>
</dbReference>
<evidence type="ECO:0000259" key="1">
    <source>
        <dbReference type="Pfam" id="PF00561"/>
    </source>
</evidence>